<keyword evidence="2" id="KW-0808">Transferase</keyword>
<reference evidence="2 3" key="1">
    <citation type="submission" date="2024-02" db="EMBL/GenBank/DDBJ databases">
        <title>Genome and pathogenicity analysis of Helicobacter mastomyrinus isolated from mice.</title>
        <authorList>
            <person name="Zhu L."/>
        </authorList>
    </citation>
    <scope>NUCLEOTIDE SEQUENCE [LARGE SCALE GENOMIC DNA]</scope>
    <source>
        <strain evidence="2 3">Hm-17</strain>
    </source>
</reference>
<proteinExistence type="predicted"/>
<dbReference type="GO" id="GO:0032259">
    <property type="term" value="P:methylation"/>
    <property type="evidence" value="ECO:0007669"/>
    <property type="project" value="UniProtKB-KW"/>
</dbReference>
<dbReference type="EMBL" id="CP145316">
    <property type="protein sequence ID" value="XAM19136.1"/>
    <property type="molecule type" value="Genomic_DNA"/>
</dbReference>
<dbReference type="RefSeq" id="WP_300744162.1">
    <property type="nucleotide sequence ID" value="NZ_CP145316.1"/>
</dbReference>
<name>A0ABZ3F7H1_9HELI</name>
<keyword evidence="3" id="KW-1185">Reference proteome</keyword>
<feature type="domain" description="Methyltransferase type 11" evidence="1">
    <location>
        <begin position="26"/>
        <end position="67"/>
    </location>
</feature>
<evidence type="ECO:0000259" key="1">
    <source>
        <dbReference type="Pfam" id="PF08241"/>
    </source>
</evidence>
<protein>
    <submittedName>
        <fullName evidence="2">Methyltransferase domain-containing protein</fullName>
    </submittedName>
</protein>
<dbReference type="Gene3D" id="3.40.50.150">
    <property type="entry name" value="Vaccinia Virus protein VP39"/>
    <property type="match status" value="1"/>
</dbReference>
<sequence length="174" mass="20007">MAQSCIDYISNNYPHINVKKLLKDDKIPFSSDSFDAVFCYGVFDACFQHIALEEALRVLKIGGVALITGKNNHYLDTDTMAKETKIGARKNGHPNFFTDTKTLFNLLSSRNINILHSRFFLERKDNATDSYLTDMPDKFYTYAILIQKTQKSLLKPFQNFSVSKSQNFKIKEKK</sequence>
<dbReference type="SUPFAM" id="SSF53335">
    <property type="entry name" value="S-adenosyl-L-methionine-dependent methyltransferases"/>
    <property type="match status" value="1"/>
</dbReference>
<dbReference type="InterPro" id="IPR029063">
    <property type="entry name" value="SAM-dependent_MTases_sf"/>
</dbReference>
<dbReference type="GO" id="GO:0008168">
    <property type="term" value="F:methyltransferase activity"/>
    <property type="evidence" value="ECO:0007669"/>
    <property type="project" value="UniProtKB-KW"/>
</dbReference>
<evidence type="ECO:0000313" key="3">
    <source>
        <dbReference type="Proteomes" id="UP001434737"/>
    </source>
</evidence>
<accession>A0ABZ3F7H1</accession>
<organism evidence="2 3">
    <name type="scientific">Helicobacter mastomyrinus</name>
    <dbReference type="NCBI Taxonomy" id="287948"/>
    <lineage>
        <taxon>Bacteria</taxon>
        <taxon>Pseudomonadati</taxon>
        <taxon>Campylobacterota</taxon>
        <taxon>Epsilonproteobacteria</taxon>
        <taxon>Campylobacterales</taxon>
        <taxon>Helicobacteraceae</taxon>
        <taxon>Helicobacter</taxon>
    </lineage>
</organism>
<gene>
    <name evidence="2" type="ORF">V3I05_09500</name>
</gene>
<evidence type="ECO:0000313" key="2">
    <source>
        <dbReference type="EMBL" id="XAM19136.1"/>
    </source>
</evidence>
<dbReference type="Proteomes" id="UP001434737">
    <property type="component" value="Chromosome"/>
</dbReference>
<keyword evidence="2" id="KW-0489">Methyltransferase</keyword>
<dbReference type="CDD" id="cd02440">
    <property type="entry name" value="AdoMet_MTases"/>
    <property type="match status" value="1"/>
</dbReference>
<dbReference type="InterPro" id="IPR013216">
    <property type="entry name" value="Methyltransf_11"/>
</dbReference>
<dbReference type="Pfam" id="PF08241">
    <property type="entry name" value="Methyltransf_11"/>
    <property type="match status" value="1"/>
</dbReference>